<keyword evidence="1" id="KW-0472">Membrane</keyword>
<reference evidence="2" key="2">
    <citation type="journal article" date="2015" name="Data Brief">
        <title>Shoot transcriptome of the giant reed, Arundo donax.</title>
        <authorList>
            <person name="Barrero R.A."/>
            <person name="Guerrero F.D."/>
            <person name="Moolhuijzen P."/>
            <person name="Goolsby J.A."/>
            <person name="Tidwell J."/>
            <person name="Bellgard S.E."/>
            <person name="Bellgard M.I."/>
        </authorList>
    </citation>
    <scope>NUCLEOTIDE SEQUENCE</scope>
    <source>
        <tissue evidence="2">Shoot tissue taken approximately 20 cm above the soil surface</tissue>
    </source>
</reference>
<feature type="transmembrane region" description="Helical" evidence="1">
    <location>
        <begin position="12"/>
        <end position="36"/>
    </location>
</feature>
<protein>
    <submittedName>
        <fullName evidence="2">Uncharacterized protein</fullName>
    </submittedName>
</protein>
<evidence type="ECO:0000256" key="1">
    <source>
        <dbReference type="SAM" id="Phobius"/>
    </source>
</evidence>
<keyword evidence="1" id="KW-1133">Transmembrane helix</keyword>
<reference evidence="2" key="1">
    <citation type="submission" date="2014-09" db="EMBL/GenBank/DDBJ databases">
        <authorList>
            <person name="Magalhaes I.L.F."/>
            <person name="Oliveira U."/>
            <person name="Santos F.R."/>
            <person name="Vidigal T.H.D.A."/>
            <person name="Brescovit A.D."/>
            <person name="Santos A.J."/>
        </authorList>
    </citation>
    <scope>NUCLEOTIDE SEQUENCE</scope>
    <source>
        <tissue evidence="2">Shoot tissue taken approximately 20 cm above the soil surface</tissue>
    </source>
</reference>
<sequence length="50" mass="5827">MNRNKTIHHSPACWLVAGFNGVMQLVNFLMLSSLLFHSIEQLKSWSRDMH</sequence>
<organism evidence="2">
    <name type="scientific">Arundo donax</name>
    <name type="common">Giant reed</name>
    <name type="synonym">Donax arundinaceus</name>
    <dbReference type="NCBI Taxonomy" id="35708"/>
    <lineage>
        <taxon>Eukaryota</taxon>
        <taxon>Viridiplantae</taxon>
        <taxon>Streptophyta</taxon>
        <taxon>Embryophyta</taxon>
        <taxon>Tracheophyta</taxon>
        <taxon>Spermatophyta</taxon>
        <taxon>Magnoliopsida</taxon>
        <taxon>Liliopsida</taxon>
        <taxon>Poales</taxon>
        <taxon>Poaceae</taxon>
        <taxon>PACMAD clade</taxon>
        <taxon>Arundinoideae</taxon>
        <taxon>Arundineae</taxon>
        <taxon>Arundo</taxon>
    </lineage>
</organism>
<name>A0A0A9BL21_ARUDO</name>
<dbReference type="AlphaFoldDB" id="A0A0A9BL21"/>
<keyword evidence="1" id="KW-0812">Transmembrane</keyword>
<accession>A0A0A9BL21</accession>
<dbReference type="EMBL" id="GBRH01237918">
    <property type="protein sequence ID" value="JAD59977.1"/>
    <property type="molecule type" value="Transcribed_RNA"/>
</dbReference>
<evidence type="ECO:0000313" key="2">
    <source>
        <dbReference type="EMBL" id="JAD59977.1"/>
    </source>
</evidence>
<proteinExistence type="predicted"/>